<dbReference type="PANTHER" id="PTHR42721">
    <property type="entry name" value="SUGAR HYDROLASE-RELATED"/>
    <property type="match status" value="1"/>
</dbReference>
<dbReference type="GeneID" id="87844483"/>
<evidence type="ECO:0000313" key="16">
    <source>
        <dbReference type="Proteomes" id="UP001278766"/>
    </source>
</evidence>
<feature type="signal peptide" evidence="13">
    <location>
        <begin position="1"/>
        <end position="17"/>
    </location>
</feature>
<evidence type="ECO:0000256" key="7">
    <source>
        <dbReference type="ARBA" id="ARBA00023277"/>
    </source>
</evidence>
<keyword evidence="16" id="KW-1185">Reference proteome</keyword>
<reference evidence="15" key="2">
    <citation type="submission" date="2023-06" db="EMBL/GenBank/DDBJ databases">
        <authorList>
            <consortium name="Lawrence Berkeley National Laboratory"/>
            <person name="Haridas S."/>
            <person name="Hensen N."/>
            <person name="Bonometti L."/>
            <person name="Westerberg I."/>
            <person name="Brannstrom I.O."/>
            <person name="Guillou S."/>
            <person name="Cros-Aarteil S."/>
            <person name="Calhoun S."/>
            <person name="Kuo A."/>
            <person name="Mondo S."/>
            <person name="Pangilinan J."/>
            <person name="Riley R."/>
            <person name="Labutti K."/>
            <person name="Andreopoulos B."/>
            <person name="Lipzen A."/>
            <person name="Chen C."/>
            <person name="Yanf M."/>
            <person name="Daum C."/>
            <person name="Ng V."/>
            <person name="Clum A."/>
            <person name="Steindorff A."/>
            <person name="Ohm R."/>
            <person name="Martin F."/>
            <person name="Silar P."/>
            <person name="Natvig D."/>
            <person name="Lalanne C."/>
            <person name="Gautier V."/>
            <person name="Ament-Velasquez S.L."/>
            <person name="Kruys A."/>
            <person name="Hutchinson M.I."/>
            <person name="Powell A.J."/>
            <person name="Barry K."/>
            <person name="Miller A.N."/>
            <person name="Grigoriev I.V."/>
            <person name="Debuchy R."/>
            <person name="Gladieux P."/>
            <person name="Thoren M.H."/>
            <person name="Johannesson H."/>
        </authorList>
    </citation>
    <scope>NUCLEOTIDE SEQUENCE</scope>
    <source>
        <strain evidence="15">CBS 168.71</strain>
    </source>
</reference>
<keyword evidence="9" id="KW-0624">Polysaccharide degradation</keyword>
<dbReference type="Gene3D" id="2.60.40.10">
    <property type="entry name" value="Immunoglobulins"/>
    <property type="match status" value="1"/>
</dbReference>
<dbReference type="AlphaFoldDB" id="A0AAE0HE09"/>
<evidence type="ECO:0000259" key="14">
    <source>
        <dbReference type="SMART" id="SM01217"/>
    </source>
</evidence>
<gene>
    <name evidence="15" type="ORF">B0H64DRAFT_462204</name>
</gene>
<feature type="chain" id="PRO_5042103362" description="xylan 1,4-beta-xylosidase" evidence="13">
    <location>
        <begin position="18"/>
        <end position="797"/>
    </location>
</feature>
<dbReference type="SMART" id="SM01217">
    <property type="entry name" value="Fn3_like"/>
    <property type="match status" value="1"/>
</dbReference>
<name>A0AAE0HE09_9PEZI</name>
<evidence type="ECO:0000256" key="4">
    <source>
        <dbReference type="ARBA" id="ARBA00022729"/>
    </source>
</evidence>
<dbReference type="PRINTS" id="PR00133">
    <property type="entry name" value="GLHYDRLASE3"/>
</dbReference>
<dbReference type="SUPFAM" id="SSF52279">
    <property type="entry name" value="Beta-D-glucan exohydrolase, C-terminal domain"/>
    <property type="match status" value="1"/>
</dbReference>
<dbReference type="FunFam" id="3.20.20.300:FF:000013">
    <property type="entry name" value="Probable exo-1,4-beta-xylosidase xlnD"/>
    <property type="match status" value="1"/>
</dbReference>
<dbReference type="InterPro" id="IPR017853">
    <property type="entry name" value="GH"/>
</dbReference>
<dbReference type="Proteomes" id="UP001278766">
    <property type="component" value="Unassembled WGS sequence"/>
</dbReference>
<dbReference type="GO" id="GO:0009044">
    <property type="term" value="F:xylan 1,4-beta-xylosidase activity"/>
    <property type="evidence" value="ECO:0007669"/>
    <property type="project" value="UniProtKB-EC"/>
</dbReference>
<dbReference type="InterPro" id="IPR001764">
    <property type="entry name" value="Glyco_hydro_3_N"/>
</dbReference>
<proteinExistence type="inferred from homology"/>
<dbReference type="GO" id="GO:0031222">
    <property type="term" value="P:arabinan catabolic process"/>
    <property type="evidence" value="ECO:0007669"/>
    <property type="project" value="TreeGrafter"/>
</dbReference>
<sequence>MKLSVSCLVGMSAAVYGLDAPFQTYPDCTEGPLAENKVCDRTLPPAERAAALVEALTNEEKLQNLMSKAQGAPRLGLPPYNWWSEALHGVAHAPGTQFRDGEGDFNSSTSFPMPLLMAAAFDDQLIEDIGNVIGIEGRAFGNAGWSGMDYWTPNVNPFRDPRWGRGSETPGEDILRVKRYAEFMVRGLEGPDPERRVVATCKHYAANDFEDWKGATRHNFNAELTTQDMAEYYLSPFQQCARDSRVGSIMCAYNAVNGVPSCANSYLLQTVLREHWNWTEHDNYVTSDCEAVVDVSANHKYTETNAEGTALCFEAGTDTSCEYEGSSDIPGASAQGLLQWSTVDRALRRLYQGIIRVGYFDGAESPHAKLGWADVNQPEAQRLALQVATEGIVLLKNDGTLPLPADGEAKPNVAMIGFWADAGDKLSGGYSGTAAFEHSPAFAARELGWEITVADGPVLEDGAAEDTWTEAALAAAEGADYILYFGGLDTSAAGEERDRMTIDWPAAQLALIEKLAELKKPLVVVQMGDQIDDTPLLEMDEVSSILWANWPGQDGGTAVLQLISGAKSPAGRLPVTQYPANYSEAVPLTDMTLRPSATNPGRTYRWYSTPVKPFGFGLHYTTFSAEFGSHPLLAGPGGGNGKGKGKGTDGKGKGKSPAVARADIKTTAIADLLRDCTNQYPDTCPLPALPVQVSNTGNRTSDYVVLAFVSGEFGPKPYPIKTLASYARVRDVESGADAVTAELQWTVGSLARYDENGNTVLFPGTYTLTLDEPTQATVQFALEVDAVVLDEWPAPPS</sequence>
<dbReference type="Gene3D" id="3.20.20.300">
    <property type="entry name" value="Glycoside hydrolase, family 3, N-terminal domain"/>
    <property type="match status" value="1"/>
</dbReference>
<evidence type="ECO:0000256" key="12">
    <source>
        <dbReference type="SAM" id="MobiDB-lite"/>
    </source>
</evidence>
<evidence type="ECO:0000256" key="6">
    <source>
        <dbReference type="ARBA" id="ARBA00023180"/>
    </source>
</evidence>
<comment type="caution">
    <text evidence="15">The sequence shown here is derived from an EMBL/GenBank/DDBJ whole genome shotgun (WGS) entry which is preliminary data.</text>
</comment>
<comment type="catalytic activity">
    <reaction evidence="10">
        <text>Hydrolysis of (1-&gt;4)-beta-D-xylans, to remove successive D-xylose residues from the non-reducing termini.</text>
        <dbReference type="EC" id="3.2.1.37"/>
    </reaction>
</comment>
<evidence type="ECO:0000313" key="15">
    <source>
        <dbReference type="EMBL" id="KAK3293886.1"/>
    </source>
</evidence>
<feature type="domain" description="Fibronectin type III-like" evidence="14">
    <location>
        <begin position="703"/>
        <end position="774"/>
    </location>
</feature>
<evidence type="ECO:0000256" key="1">
    <source>
        <dbReference type="ARBA" id="ARBA00004851"/>
    </source>
</evidence>
<dbReference type="Pfam" id="PF01915">
    <property type="entry name" value="Glyco_hydro_3_C"/>
    <property type="match status" value="1"/>
</dbReference>
<feature type="region of interest" description="Disordered" evidence="12">
    <location>
        <begin position="635"/>
        <end position="659"/>
    </location>
</feature>
<keyword evidence="7" id="KW-0119">Carbohydrate metabolism</keyword>
<dbReference type="PANTHER" id="PTHR42721:SF3">
    <property type="entry name" value="BETA-D-XYLOSIDASE 5-RELATED"/>
    <property type="match status" value="1"/>
</dbReference>
<evidence type="ECO:0000256" key="13">
    <source>
        <dbReference type="SAM" id="SignalP"/>
    </source>
</evidence>
<dbReference type="SUPFAM" id="SSF51445">
    <property type="entry name" value="(Trans)glycosidases"/>
    <property type="match status" value="1"/>
</dbReference>
<evidence type="ECO:0000256" key="11">
    <source>
        <dbReference type="ARBA" id="ARBA00026107"/>
    </source>
</evidence>
<dbReference type="Pfam" id="PF00933">
    <property type="entry name" value="Glyco_hydro_3"/>
    <property type="match status" value="1"/>
</dbReference>
<keyword evidence="4 13" id="KW-0732">Signal</keyword>
<dbReference type="RefSeq" id="XP_062657400.1">
    <property type="nucleotide sequence ID" value="XM_062807535.1"/>
</dbReference>
<keyword evidence="8" id="KW-0326">Glycosidase</keyword>
<evidence type="ECO:0000256" key="10">
    <source>
        <dbReference type="ARBA" id="ARBA00024574"/>
    </source>
</evidence>
<keyword evidence="3" id="KW-0858">Xylan degradation</keyword>
<keyword evidence="6" id="KW-0325">Glycoprotein</keyword>
<dbReference type="EMBL" id="JAUEPN010000005">
    <property type="protein sequence ID" value="KAK3293886.1"/>
    <property type="molecule type" value="Genomic_DNA"/>
</dbReference>
<dbReference type="InterPro" id="IPR013783">
    <property type="entry name" value="Ig-like_fold"/>
</dbReference>
<comment type="similarity">
    <text evidence="2">Belongs to the glycosyl hydrolase 3 family.</text>
</comment>
<evidence type="ECO:0000256" key="5">
    <source>
        <dbReference type="ARBA" id="ARBA00022801"/>
    </source>
</evidence>
<dbReference type="Gene3D" id="3.40.50.1700">
    <property type="entry name" value="Glycoside hydrolase family 3 C-terminal domain"/>
    <property type="match status" value="1"/>
</dbReference>
<keyword evidence="5 15" id="KW-0378">Hydrolase</keyword>
<evidence type="ECO:0000256" key="2">
    <source>
        <dbReference type="ARBA" id="ARBA00005336"/>
    </source>
</evidence>
<dbReference type="GO" id="GO:0046556">
    <property type="term" value="F:alpha-L-arabinofuranosidase activity"/>
    <property type="evidence" value="ECO:0007669"/>
    <property type="project" value="TreeGrafter"/>
</dbReference>
<dbReference type="InterPro" id="IPR026891">
    <property type="entry name" value="Fn3-like"/>
</dbReference>
<dbReference type="InterPro" id="IPR036881">
    <property type="entry name" value="Glyco_hydro_3_C_sf"/>
</dbReference>
<comment type="pathway">
    <text evidence="1">Glycan degradation; xylan degradation.</text>
</comment>
<dbReference type="GO" id="GO:0045493">
    <property type="term" value="P:xylan catabolic process"/>
    <property type="evidence" value="ECO:0007669"/>
    <property type="project" value="UniProtKB-KW"/>
</dbReference>
<evidence type="ECO:0000256" key="9">
    <source>
        <dbReference type="ARBA" id="ARBA00023326"/>
    </source>
</evidence>
<dbReference type="InterPro" id="IPR002772">
    <property type="entry name" value="Glyco_hydro_3_C"/>
</dbReference>
<dbReference type="EC" id="3.2.1.37" evidence="11"/>
<reference evidence="15" key="1">
    <citation type="journal article" date="2023" name="Mol. Phylogenet. Evol.">
        <title>Genome-scale phylogeny and comparative genomics of the fungal order Sordariales.</title>
        <authorList>
            <person name="Hensen N."/>
            <person name="Bonometti L."/>
            <person name="Westerberg I."/>
            <person name="Brannstrom I.O."/>
            <person name="Guillou S."/>
            <person name="Cros-Aarteil S."/>
            <person name="Calhoun S."/>
            <person name="Haridas S."/>
            <person name="Kuo A."/>
            <person name="Mondo S."/>
            <person name="Pangilinan J."/>
            <person name="Riley R."/>
            <person name="LaButti K."/>
            <person name="Andreopoulos B."/>
            <person name="Lipzen A."/>
            <person name="Chen C."/>
            <person name="Yan M."/>
            <person name="Daum C."/>
            <person name="Ng V."/>
            <person name="Clum A."/>
            <person name="Steindorff A."/>
            <person name="Ohm R.A."/>
            <person name="Martin F."/>
            <person name="Silar P."/>
            <person name="Natvig D.O."/>
            <person name="Lalanne C."/>
            <person name="Gautier V."/>
            <person name="Ament-Velasquez S.L."/>
            <person name="Kruys A."/>
            <person name="Hutchinson M.I."/>
            <person name="Powell A.J."/>
            <person name="Barry K."/>
            <person name="Miller A.N."/>
            <person name="Grigoriev I.V."/>
            <person name="Debuchy R."/>
            <person name="Gladieux P."/>
            <person name="Hiltunen Thoren M."/>
            <person name="Johannesson H."/>
        </authorList>
    </citation>
    <scope>NUCLEOTIDE SEQUENCE</scope>
    <source>
        <strain evidence="15">CBS 168.71</strain>
    </source>
</reference>
<organism evidence="15 16">
    <name type="scientific">Chaetomium fimeti</name>
    <dbReference type="NCBI Taxonomy" id="1854472"/>
    <lineage>
        <taxon>Eukaryota</taxon>
        <taxon>Fungi</taxon>
        <taxon>Dikarya</taxon>
        <taxon>Ascomycota</taxon>
        <taxon>Pezizomycotina</taxon>
        <taxon>Sordariomycetes</taxon>
        <taxon>Sordariomycetidae</taxon>
        <taxon>Sordariales</taxon>
        <taxon>Chaetomiaceae</taxon>
        <taxon>Chaetomium</taxon>
    </lineage>
</organism>
<accession>A0AAE0HE09</accession>
<evidence type="ECO:0000256" key="8">
    <source>
        <dbReference type="ARBA" id="ARBA00023295"/>
    </source>
</evidence>
<evidence type="ECO:0000256" key="3">
    <source>
        <dbReference type="ARBA" id="ARBA00022651"/>
    </source>
</evidence>
<protein>
    <recommendedName>
        <fullName evidence="11">xylan 1,4-beta-xylosidase</fullName>
        <ecNumber evidence="11">3.2.1.37</ecNumber>
    </recommendedName>
</protein>
<dbReference type="InterPro" id="IPR036962">
    <property type="entry name" value="Glyco_hydro_3_N_sf"/>
</dbReference>
<dbReference type="InterPro" id="IPR044993">
    <property type="entry name" value="BXL"/>
</dbReference>